<feature type="transmembrane region" description="Helical" evidence="12">
    <location>
        <begin position="6"/>
        <end position="27"/>
    </location>
</feature>
<reference evidence="15 16" key="1">
    <citation type="submission" date="2022-06" db="EMBL/GenBank/DDBJ databases">
        <title>Isolation of gut microbiota from human fecal samples.</title>
        <authorList>
            <person name="Pamer E.G."/>
            <person name="Barat B."/>
            <person name="Waligurski E."/>
            <person name="Medina S."/>
            <person name="Paddock L."/>
            <person name="Mostad J."/>
        </authorList>
    </citation>
    <scope>NUCLEOTIDE SEQUENCE [LARGE SCALE GENOMIC DNA]</scope>
    <source>
        <strain evidence="15 16">DFI.9.73</strain>
    </source>
</reference>
<keyword evidence="7" id="KW-0547">Nucleotide-binding</keyword>
<dbReference type="GO" id="GO:0016301">
    <property type="term" value="F:kinase activity"/>
    <property type="evidence" value="ECO:0007669"/>
    <property type="project" value="UniProtKB-KW"/>
</dbReference>
<dbReference type="InterPro" id="IPR004358">
    <property type="entry name" value="Sig_transdc_His_kin-like_C"/>
</dbReference>
<dbReference type="SUPFAM" id="SSF47384">
    <property type="entry name" value="Homodimeric domain of signal transducing histidine kinase"/>
    <property type="match status" value="1"/>
</dbReference>
<evidence type="ECO:0000256" key="6">
    <source>
        <dbReference type="ARBA" id="ARBA00022679"/>
    </source>
</evidence>
<evidence type="ECO:0000259" key="14">
    <source>
        <dbReference type="PROSITE" id="PS50885"/>
    </source>
</evidence>
<keyword evidence="10" id="KW-0902">Two-component regulatory system</keyword>
<keyword evidence="12" id="KW-0812">Transmembrane</keyword>
<dbReference type="PROSITE" id="PS50109">
    <property type="entry name" value="HIS_KIN"/>
    <property type="match status" value="1"/>
</dbReference>
<dbReference type="EMBL" id="JANFZH010000004">
    <property type="protein sequence ID" value="MCQ4838784.1"/>
    <property type="molecule type" value="Genomic_DNA"/>
</dbReference>
<keyword evidence="8 15" id="KW-0418">Kinase</keyword>
<feature type="transmembrane region" description="Helical" evidence="12">
    <location>
        <begin position="181"/>
        <end position="201"/>
    </location>
</feature>
<keyword evidence="16" id="KW-1185">Reference proteome</keyword>
<evidence type="ECO:0000313" key="16">
    <source>
        <dbReference type="Proteomes" id="UP001524473"/>
    </source>
</evidence>
<dbReference type="InterPro" id="IPR003594">
    <property type="entry name" value="HATPase_dom"/>
</dbReference>
<dbReference type="InterPro" id="IPR003661">
    <property type="entry name" value="HisK_dim/P_dom"/>
</dbReference>
<evidence type="ECO:0000256" key="8">
    <source>
        <dbReference type="ARBA" id="ARBA00022777"/>
    </source>
</evidence>
<keyword evidence="9" id="KW-0067">ATP-binding</keyword>
<dbReference type="Gene3D" id="6.10.340.10">
    <property type="match status" value="1"/>
</dbReference>
<evidence type="ECO:0000256" key="5">
    <source>
        <dbReference type="ARBA" id="ARBA00022553"/>
    </source>
</evidence>
<keyword evidence="12" id="KW-1133">Transmembrane helix</keyword>
<dbReference type="SUPFAM" id="SSF158472">
    <property type="entry name" value="HAMP domain-like"/>
    <property type="match status" value="1"/>
</dbReference>
<dbReference type="PANTHER" id="PTHR44936">
    <property type="entry name" value="SENSOR PROTEIN CREC"/>
    <property type="match status" value="1"/>
</dbReference>
<keyword evidence="12" id="KW-0472">Membrane</keyword>
<evidence type="ECO:0000256" key="9">
    <source>
        <dbReference type="ARBA" id="ARBA00022840"/>
    </source>
</evidence>
<dbReference type="Pfam" id="PF00672">
    <property type="entry name" value="HAMP"/>
    <property type="match status" value="1"/>
</dbReference>
<evidence type="ECO:0000256" key="12">
    <source>
        <dbReference type="SAM" id="Phobius"/>
    </source>
</evidence>
<dbReference type="InterPro" id="IPR036097">
    <property type="entry name" value="HisK_dim/P_sf"/>
</dbReference>
<keyword evidence="6" id="KW-0808">Transferase</keyword>
<dbReference type="PRINTS" id="PR00344">
    <property type="entry name" value="BCTRLSENSOR"/>
</dbReference>
<feature type="domain" description="HAMP" evidence="14">
    <location>
        <begin position="201"/>
        <end position="253"/>
    </location>
</feature>
<dbReference type="CDD" id="cd00075">
    <property type="entry name" value="HATPase"/>
    <property type="match status" value="1"/>
</dbReference>
<evidence type="ECO:0000256" key="11">
    <source>
        <dbReference type="SAM" id="Coils"/>
    </source>
</evidence>
<dbReference type="Pfam" id="PF02518">
    <property type="entry name" value="HATPase_c"/>
    <property type="match status" value="1"/>
</dbReference>
<dbReference type="CDD" id="cd00082">
    <property type="entry name" value="HisKA"/>
    <property type="match status" value="1"/>
</dbReference>
<dbReference type="SUPFAM" id="SSF55874">
    <property type="entry name" value="ATPase domain of HSP90 chaperone/DNA topoisomerase II/histidine kinase"/>
    <property type="match status" value="1"/>
</dbReference>
<sequence>MKFFWKVFLSTLFTAVFAFSAGSFLLIDSQFRSSFSKEVEAAYTENSLLRRSLHRELETLQETYSYKGVPASQYEADGAPASALLRAAALSVSGSISGGTLPFRLCTAEGNPVFSQLPSPSSGLIAGLTPESQGYVLVSSGHSHTLHIAGPLILGEKTYYLENTREVSDLFQSRDSLYRTFLLLTLALAAICAVLSFFLSLRLTRPVEILSAATRKLAQGDLSRRAEVRSKDELGGLAEDFNAMASQLEQNVQELKKEVRRREEFTASFAHELKTPLTSMIGYADLLRSRSLGEKDTVLCANYIFEEGRRLEALSMKLMELIVLQKQAFPLRRILASQLFSRVEAAVRPSMEIAGARFSVVCEEAELPLEPDLMQTVCINLLDNARKSLGQNGAVTLLGHWGPEDSYTIAVQDNGKGIPAEDLNKITEPFYMVDKSRARAQGGAGLGLSLCRSIVLLHGGELTFESTPGKGTLAAVHLKEVNRFES</sequence>
<dbReference type="PANTHER" id="PTHR44936:SF10">
    <property type="entry name" value="SENSOR PROTEIN RSTB"/>
    <property type="match status" value="1"/>
</dbReference>
<dbReference type="Pfam" id="PF00512">
    <property type="entry name" value="HisKA"/>
    <property type="match status" value="1"/>
</dbReference>
<keyword evidence="11" id="KW-0175">Coiled coil</keyword>
<dbReference type="SMART" id="SM00388">
    <property type="entry name" value="HisKA"/>
    <property type="match status" value="1"/>
</dbReference>
<evidence type="ECO:0000256" key="7">
    <source>
        <dbReference type="ARBA" id="ARBA00022741"/>
    </source>
</evidence>
<proteinExistence type="predicted"/>
<dbReference type="SMART" id="SM00387">
    <property type="entry name" value="HATPase_c"/>
    <property type="match status" value="1"/>
</dbReference>
<dbReference type="InterPro" id="IPR036890">
    <property type="entry name" value="HATPase_C_sf"/>
</dbReference>
<dbReference type="EC" id="2.7.13.3" evidence="3"/>
<feature type="domain" description="Histidine kinase" evidence="13">
    <location>
        <begin position="268"/>
        <end position="482"/>
    </location>
</feature>
<gene>
    <name evidence="15" type="ORF">NE695_02515</name>
</gene>
<comment type="caution">
    <text evidence="15">The sequence shown here is derived from an EMBL/GenBank/DDBJ whole genome shotgun (WGS) entry which is preliminary data.</text>
</comment>
<comment type="subcellular location">
    <subcellularLocation>
        <location evidence="2">Cell membrane</location>
        <topology evidence="2">Multi-pass membrane protein</topology>
    </subcellularLocation>
</comment>
<accession>A0ABT1RVU3</accession>
<dbReference type="InterPro" id="IPR005467">
    <property type="entry name" value="His_kinase_dom"/>
</dbReference>
<dbReference type="CDD" id="cd06225">
    <property type="entry name" value="HAMP"/>
    <property type="match status" value="1"/>
</dbReference>
<feature type="coiled-coil region" evidence="11">
    <location>
        <begin position="238"/>
        <end position="265"/>
    </location>
</feature>
<dbReference type="Gene3D" id="1.10.287.130">
    <property type="match status" value="1"/>
</dbReference>
<protein>
    <recommendedName>
        <fullName evidence="3">histidine kinase</fullName>
        <ecNumber evidence="3">2.7.13.3</ecNumber>
    </recommendedName>
</protein>
<evidence type="ECO:0000256" key="3">
    <source>
        <dbReference type="ARBA" id="ARBA00012438"/>
    </source>
</evidence>
<evidence type="ECO:0000256" key="10">
    <source>
        <dbReference type="ARBA" id="ARBA00023012"/>
    </source>
</evidence>
<keyword evidence="4" id="KW-1003">Cell membrane</keyword>
<evidence type="ECO:0000256" key="1">
    <source>
        <dbReference type="ARBA" id="ARBA00000085"/>
    </source>
</evidence>
<dbReference type="Proteomes" id="UP001524473">
    <property type="component" value="Unassembled WGS sequence"/>
</dbReference>
<dbReference type="Gene3D" id="3.30.565.10">
    <property type="entry name" value="Histidine kinase-like ATPase, C-terminal domain"/>
    <property type="match status" value="1"/>
</dbReference>
<name>A0ABT1RVU3_9FIRM</name>
<dbReference type="InterPro" id="IPR003660">
    <property type="entry name" value="HAMP_dom"/>
</dbReference>
<dbReference type="RefSeq" id="WP_256191542.1">
    <property type="nucleotide sequence ID" value="NZ_JANFZG010000006.1"/>
</dbReference>
<evidence type="ECO:0000313" key="15">
    <source>
        <dbReference type="EMBL" id="MCQ4838784.1"/>
    </source>
</evidence>
<organism evidence="15 16">
    <name type="scientific">Neglectibacter timonensis</name>
    <dbReference type="NCBI Taxonomy" id="1776382"/>
    <lineage>
        <taxon>Bacteria</taxon>
        <taxon>Bacillati</taxon>
        <taxon>Bacillota</taxon>
        <taxon>Clostridia</taxon>
        <taxon>Eubacteriales</taxon>
        <taxon>Oscillospiraceae</taxon>
        <taxon>Neglectibacter</taxon>
    </lineage>
</organism>
<dbReference type="PROSITE" id="PS50885">
    <property type="entry name" value="HAMP"/>
    <property type="match status" value="1"/>
</dbReference>
<evidence type="ECO:0000259" key="13">
    <source>
        <dbReference type="PROSITE" id="PS50109"/>
    </source>
</evidence>
<evidence type="ECO:0000256" key="4">
    <source>
        <dbReference type="ARBA" id="ARBA00022475"/>
    </source>
</evidence>
<comment type="catalytic activity">
    <reaction evidence="1">
        <text>ATP + protein L-histidine = ADP + protein N-phospho-L-histidine.</text>
        <dbReference type="EC" id="2.7.13.3"/>
    </reaction>
</comment>
<evidence type="ECO:0000256" key="2">
    <source>
        <dbReference type="ARBA" id="ARBA00004651"/>
    </source>
</evidence>
<dbReference type="InterPro" id="IPR050980">
    <property type="entry name" value="2C_sensor_his_kinase"/>
</dbReference>
<dbReference type="SMART" id="SM00304">
    <property type="entry name" value="HAMP"/>
    <property type="match status" value="1"/>
</dbReference>
<keyword evidence="5" id="KW-0597">Phosphoprotein</keyword>